<reference evidence="2 3" key="1">
    <citation type="submission" date="2017-02" db="EMBL/GenBank/DDBJ databases">
        <authorList>
            <person name="Peterson S.W."/>
        </authorList>
    </citation>
    <scope>NUCLEOTIDE SEQUENCE [LARGE SCALE GENOMIC DNA]</scope>
    <source>
        <strain evidence="2 3">DSM 18108</strain>
    </source>
</reference>
<dbReference type="AlphaFoldDB" id="A0A1T5P3G0"/>
<sequence>MFRWLAFLFCCVPVCLFAQSNLTVDVGDTEVTFHSTSAFGLRGSRSQTLKPKDIASFRYLGGAFSKDKFQVYFYKSIVQEANPASFFCLGSRDSLYPEFNLFPKLKSVIGADEKNIYFMPDFGPVGDYVDHVTVMDRKTFGIVTVLDSMSGSYLVRDGKNLSVVMRDMYDRTNIVPTDLEEKNITLIGGGYFLNGQILYYQIFPIYKVKPGSMKVYAGSKYITDGKKVYYYQYNLDPLVADHPSFKVHPVYKAFAKDKKDYYFKGEKISSSFYAFEVAKKVFSTADIEPADHRRYLDMCAETN</sequence>
<evidence type="ECO:0000256" key="1">
    <source>
        <dbReference type="SAM" id="SignalP"/>
    </source>
</evidence>
<organism evidence="2 3">
    <name type="scientific">Chitinophaga ginsengisegetis</name>
    <dbReference type="NCBI Taxonomy" id="393003"/>
    <lineage>
        <taxon>Bacteria</taxon>
        <taxon>Pseudomonadati</taxon>
        <taxon>Bacteroidota</taxon>
        <taxon>Chitinophagia</taxon>
        <taxon>Chitinophagales</taxon>
        <taxon>Chitinophagaceae</taxon>
        <taxon>Chitinophaga</taxon>
    </lineage>
</organism>
<name>A0A1T5P3G0_9BACT</name>
<dbReference type="InterPro" id="IPR027375">
    <property type="entry name" value="DKNYY"/>
</dbReference>
<protein>
    <submittedName>
        <fullName evidence="2">DKNYY family protein</fullName>
    </submittedName>
</protein>
<keyword evidence="1" id="KW-0732">Signal</keyword>
<dbReference type="Proteomes" id="UP000190166">
    <property type="component" value="Unassembled WGS sequence"/>
</dbReference>
<proteinExistence type="predicted"/>
<accession>A0A1T5P3G0</accession>
<dbReference type="Pfam" id="PF13644">
    <property type="entry name" value="DKNYY"/>
    <property type="match status" value="1"/>
</dbReference>
<feature type="signal peptide" evidence="1">
    <location>
        <begin position="1"/>
        <end position="18"/>
    </location>
</feature>
<evidence type="ECO:0000313" key="2">
    <source>
        <dbReference type="EMBL" id="SKD07083.1"/>
    </source>
</evidence>
<gene>
    <name evidence="2" type="ORF">SAMN05660461_3690</name>
</gene>
<dbReference type="EMBL" id="FUZZ01000002">
    <property type="protein sequence ID" value="SKD07083.1"/>
    <property type="molecule type" value="Genomic_DNA"/>
</dbReference>
<feature type="chain" id="PRO_5012459584" evidence="1">
    <location>
        <begin position="19"/>
        <end position="303"/>
    </location>
</feature>
<evidence type="ECO:0000313" key="3">
    <source>
        <dbReference type="Proteomes" id="UP000190166"/>
    </source>
</evidence>
<dbReference type="RefSeq" id="WP_079470942.1">
    <property type="nucleotide sequence ID" value="NZ_FUZZ01000002.1"/>
</dbReference>
<keyword evidence="3" id="KW-1185">Reference proteome</keyword>